<evidence type="ECO:0000313" key="6">
    <source>
        <dbReference type="EMBL" id="OIP43006.1"/>
    </source>
</evidence>
<reference evidence="6 7" key="1">
    <citation type="journal article" date="2016" name="Environ. Microbiol.">
        <title>Genomic resolution of a cold subsurface aquifer community provides metabolic insights for novel microbes adapted to high CO concentrations.</title>
        <authorList>
            <person name="Probst A.J."/>
            <person name="Castelle C.J."/>
            <person name="Singh A."/>
            <person name="Brown C.T."/>
            <person name="Anantharaman K."/>
            <person name="Sharon I."/>
            <person name="Hug L.A."/>
            <person name="Burstein D."/>
            <person name="Emerson J.B."/>
            <person name="Thomas B.C."/>
            <person name="Banfield J.F."/>
        </authorList>
    </citation>
    <scope>NUCLEOTIDE SEQUENCE [LARGE SCALE GENOMIC DNA]</scope>
    <source>
        <strain evidence="6">CG2_30_40_21</strain>
    </source>
</reference>
<dbReference type="Proteomes" id="UP000183085">
    <property type="component" value="Unassembled WGS sequence"/>
</dbReference>
<protein>
    <submittedName>
        <fullName evidence="6">Antitoxin</fullName>
    </submittedName>
</protein>
<evidence type="ECO:0000256" key="3">
    <source>
        <dbReference type="ARBA" id="ARBA00022722"/>
    </source>
</evidence>
<keyword evidence="4" id="KW-0547">Nucleotide-binding</keyword>
<evidence type="ECO:0000256" key="1">
    <source>
        <dbReference type="ARBA" id="ARBA00022553"/>
    </source>
</evidence>
<evidence type="ECO:0000313" key="7">
    <source>
        <dbReference type="Proteomes" id="UP000183085"/>
    </source>
</evidence>
<dbReference type="GO" id="GO:0110001">
    <property type="term" value="C:toxin-antitoxin complex"/>
    <property type="evidence" value="ECO:0007669"/>
    <property type="project" value="InterPro"/>
</dbReference>
<evidence type="ECO:0000256" key="5">
    <source>
        <dbReference type="ARBA" id="ARBA00022801"/>
    </source>
</evidence>
<keyword evidence="2" id="KW-1277">Toxin-antitoxin system</keyword>
<keyword evidence="3" id="KW-0540">Nuclease</keyword>
<gene>
    <name evidence="6" type="ORF">AUJ95_01150</name>
</gene>
<dbReference type="EMBL" id="MNYI01000029">
    <property type="protein sequence ID" value="OIP43006.1"/>
    <property type="molecule type" value="Genomic_DNA"/>
</dbReference>
<organism evidence="6 7">
    <name type="scientific">Candidatus Desantisbacteria bacterium CG2_30_40_21</name>
    <dbReference type="NCBI Taxonomy" id="1817895"/>
    <lineage>
        <taxon>Bacteria</taxon>
        <taxon>Candidatus Desantisiibacteriota</taxon>
    </lineage>
</organism>
<sequence>MFDKELILTILIQIDTAIETIAFRFCSVCSTSDFTDSPQGMEKLDSICMLFIAVGESLKQIDKITDCELLATYPTIDWKGVKGLRDIVSHHYFDVDVEEIFYLCKNELPKLSQTIKQMIGDLQK</sequence>
<accession>A0A1J5EI12</accession>
<dbReference type="PANTHER" id="PTHR34139:SF1">
    <property type="entry name" value="RNASE MJ1380-RELATED"/>
    <property type="match status" value="1"/>
</dbReference>
<dbReference type="InterPro" id="IPR008201">
    <property type="entry name" value="HepT-like"/>
</dbReference>
<dbReference type="STRING" id="1817895.AUJ95_01150"/>
<comment type="caution">
    <text evidence="6">The sequence shown here is derived from an EMBL/GenBank/DDBJ whole genome shotgun (WGS) entry which is preliminary data.</text>
</comment>
<dbReference type="Pfam" id="PF01934">
    <property type="entry name" value="HepT-like"/>
    <property type="match status" value="1"/>
</dbReference>
<dbReference type="GO" id="GO:0004540">
    <property type="term" value="F:RNA nuclease activity"/>
    <property type="evidence" value="ECO:0007669"/>
    <property type="project" value="InterPro"/>
</dbReference>
<evidence type="ECO:0000256" key="4">
    <source>
        <dbReference type="ARBA" id="ARBA00022741"/>
    </source>
</evidence>
<proteinExistence type="predicted"/>
<dbReference type="PANTHER" id="PTHR34139">
    <property type="entry name" value="UPF0331 PROTEIN MJ0127"/>
    <property type="match status" value="1"/>
</dbReference>
<dbReference type="InterPro" id="IPR051813">
    <property type="entry name" value="HepT_RNase_toxin"/>
</dbReference>
<keyword evidence="5" id="KW-0378">Hydrolase</keyword>
<name>A0A1J5EI12_9BACT</name>
<keyword evidence="1" id="KW-0597">Phosphoprotein</keyword>
<dbReference type="AlphaFoldDB" id="A0A1J5EI12"/>
<evidence type="ECO:0000256" key="2">
    <source>
        <dbReference type="ARBA" id="ARBA00022649"/>
    </source>
</evidence>
<dbReference type="GO" id="GO:0016787">
    <property type="term" value="F:hydrolase activity"/>
    <property type="evidence" value="ECO:0007669"/>
    <property type="project" value="UniProtKB-KW"/>
</dbReference>
<dbReference type="GO" id="GO:0000166">
    <property type="term" value="F:nucleotide binding"/>
    <property type="evidence" value="ECO:0007669"/>
    <property type="project" value="UniProtKB-KW"/>
</dbReference>